<dbReference type="PANTHER" id="PTHR48078:SF6">
    <property type="entry name" value="L-THREONINE DEHYDRATASE CATABOLIC TDCB"/>
    <property type="match status" value="1"/>
</dbReference>
<dbReference type="InterPro" id="IPR036052">
    <property type="entry name" value="TrpB-like_PALP_sf"/>
</dbReference>
<dbReference type="SUPFAM" id="SSF53686">
    <property type="entry name" value="Tryptophan synthase beta subunit-like PLP-dependent enzymes"/>
    <property type="match status" value="1"/>
</dbReference>
<dbReference type="PANTHER" id="PTHR48078">
    <property type="entry name" value="THREONINE DEHYDRATASE, MITOCHONDRIAL-RELATED"/>
    <property type="match status" value="1"/>
</dbReference>
<evidence type="ECO:0000259" key="4">
    <source>
        <dbReference type="Pfam" id="PF00291"/>
    </source>
</evidence>
<dbReference type="GO" id="GO:0009097">
    <property type="term" value="P:isoleucine biosynthetic process"/>
    <property type="evidence" value="ECO:0007669"/>
    <property type="project" value="TreeGrafter"/>
</dbReference>
<feature type="domain" description="Tryptophan synthase beta chain-like PALP" evidence="4">
    <location>
        <begin position="42"/>
        <end position="329"/>
    </location>
</feature>
<dbReference type="Proteomes" id="UP000621436">
    <property type="component" value="Unassembled WGS sequence"/>
</dbReference>
<evidence type="ECO:0000313" key="5">
    <source>
        <dbReference type="EMBL" id="MBF8437088.1"/>
    </source>
</evidence>
<dbReference type="GO" id="GO:0003941">
    <property type="term" value="F:L-serine ammonia-lyase activity"/>
    <property type="evidence" value="ECO:0007669"/>
    <property type="project" value="TreeGrafter"/>
</dbReference>
<keyword evidence="6" id="KW-1185">Reference proteome</keyword>
<dbReference type="GO" id="GO:0030170">
    <property type="term" value="F:pyridoxal phosphate binding"/>
    <property type="evidence" value="ECO:0007669"/>
    <property type="project" value="InterPro"/>
</dbReference>
<dbReference type="InterPro" id="IPR050147">
    <property type="entry name" value="Ser/Thr_Dehydratase"/>
</dbReference>
<dbReference type="Pfam" id="PF00291">
    <property type="entry name" value="PALP"/>
    <property type="match status" value="1"/>
</dbReference>
<dbReference type="AlphaFoldDB" id="A0A931AQF0"/>
<reference evidence="5" key="1">
    <citation type="submission" date="2020-11" db="EMBL/GenBank/DDBJ databases">
        <title>Halonatronomonas betainensis gen. nov., sp. nov. a novel haloalkaliphilic representative of the family Halanaerobiacae capable of betaine degradation.</title>
        <authorList>
            <person name="Boltyanskaya Y."/>
            <person name="Kevbrin V."/>
            <person name="Detkova E."/>
            <person name="Grouzdev D.S."/>
            <person name="Koziaeva V."/>
            <person name="Zhilina T."/>
        </authorList>
    </citation>
    <scope>NUCLEOTIDE SEQUENCE</scope>
    <source>
        <strain evidence="5">Z-7014</strain>
    </source>
</reference>
<dbReference type="GO" id="GO:0006567">
    <property type="term" value="P:L-threonine catabolic process"/>
    <property type="evidence" value="ECO:0007669"/>
    <property type="project" value="TreeGrafter"/>
</dbReference>
<comment type="cofactor">
    <cofactor evidence="1">
        <name>pyridoxal 5'-phosphate</name>
        <dbReference type="ChEBI" id="CHEBI:597326"/>
    </cofactor>
</comment>
<keyword evidence="3" id="KW-0456">Lyase</keyword>
<dbReference type="EMBL" id="JADPIE010000004">
    <property type="protein sequence ID" value="MBF8437088.1"/>
    <property type="molecule type" value="Genomic_DNA"/>
</dbReference>
<organism evidence="5 6">
    <name type="scientific">Halonatronomonas betaini</name>
    <dbReference type="NCBI Taxonomy" id="2778430"/>
    <lineage>
        <taxon>Bacteria</taxon>
        <taxon>Bacillati</taxon>
        <taxon>Bacillota</taxon>
        <taxon>Clostridia</taxon>
        <taxon>Halanaerobiales</taxon>
        <taxon>Halarsenatibacteraceae</taxon>
        <taxon>Halonatronomonas</taxon>
    </lineage>
</organism>
<evidence type="ECO:0000256" key="3">
    <source>
        <dbReference type="ARBA" id="ARBA00023239"/>
    </source>
</evidence>
<dbReference type="InterPro" id="IPR000634">
    <property type="entry name" value="Ser/Thr_deHydtase_PyrdxlP-BS"/>
</dbReference>
<name>A0A931AQF0_9FIRM</name>
<proteinExistence type="predicted"/>
<dbReference type="Gene3D" id="3.40.50.1100">
    <property type="match status" value="2"/>
</dbReference>
<protein>
    <submittedName>
        <fullName evidence="5">Pyridoxal-phosphate dependent enzyme</fullName>
    </submittedName>
</protein>
<accession>A0A931AQF0</accession>
<evidence type="ECO:0000256" key="1">
    <source>
        <dbReference type="ARBA" id="ARBA00001933"/>
    </source>
</evidence>
<dbReference type="GO" id="GO:0006565">
    <property type="term" value="P:L-serine catabolic process"/>
    <property type="evidence" value="ECO:0007669"/>
    <property type="project" value="TreeGrafter"/>
</dbReference>
<evidence type="ECO:0000313" key="6">
    <source>
        <dbReference type="Proteomes" id="UP000621436"/>
    </source>
</evidence>
<keyword evidence="2" id="KW-0663">Pyridoxal phosphate</keyword>
<dbReference type="PROSITE" id="PS00165">
    <property type="entry name" value="DEHYDRATASE_SER_THR"/>
    <property type="match status" value="1"/>
</dbReference>
<dbReference type="InterPro" id="IPR001926">
    <property type="entry name" value="TrpB-like_PALP"/>
</dbReference>
<sequence length="335" mass="36785">MMKFECLKCGKKYPHDGKMFKCNCGGLFKIPEKPLQYKTDLELGEVKTPLLKKELLGHEIFYKLDYYHPSGSFKDRGARLMLGKLKNAGIDEIVEDSSGNAGAAVAAYSAAAGIDCNIFLPEATSSAKISQIQSTGAIIHKISGDREATSRAVKKAARNKYYASHIYNPLFFAGVATIAKELIEDLKKIDEIILPVGNGSLLLGIWHGLKEILAKDNLPRLIAVQAEPVFPIWEKFHSKSRKSNTYLNNLAEGIAIKEPARINEIINAIKESKGDVILVNQTEIKNSLKQLWKQGIYIEPTSAAAPAGAINHLKDKNTSFGNIVIILTGSGLKYN</sequence>
<dbReference type="GO" id="GO:0004794">
    <property type="term" value="F:threonine deaminase activity"/>
    <property type="evidence" value="ECO:0007669"/>
    <property type="project" value="TreeGrafter"/>
</dbReference>
<gene>
    <name evidence="5" type="ORF">I0Q91_08365</name>
</gene>
<evidence type="ECO:0000256" key="2">
    <source>
        <dbReference type="ARBA" id="ARBA00022898"/>
    </source>
</evidence>
<comment type="caution">
    <text evidence="5">The sequence shown here is derived from an EMBL/GenBank/DDBJ whole genome shotgun (WGS) entry which is preliminary data.</text>
</comment>